<dbReference type="EC" id="2.7.11.1" evidence="2"/>
<dbReference type="GO" id="GO:0005524">
    <property type="term" value="F:ATP binding"/>
    <property type="evidence" value="ECO:0007669"/>
    <property type="project" value="UniProtKB-KW"/>
</dbReference>
<dbReference type="SUPFAM" id="SSF51110">
    <property type="entry name" value="alpha-D-mannose-specific plant lectins"/>
    <property type="match status" value="1"/>
</dbReference>
<dbReference type="CDD" id="cd00028">
    <property type="entry name" value="B_lectin"/>
    <property type="match status" value="1"/>
</dbReference>
<evidence type="ECO:0000256" key="11">
    <source>
        <dbReference type="ARBA" id="ARBA00022777"/>
    </source>
</evidence>
<evidence type="ECO:0000256" key="17">
    <source>
        <dbReference type="ARBA" id="ARBA00023180"/>
    </source>
</evidence>
<dbReference type="PANTHER" id="PTHR32444">
    <property type="entry name" value="BULB-TYPE LECTIN DOMAIN-CONTAINING PROTEIN"/>
    <property type="match status" value="1"/>
</dbReference>
<keyword evidence="8" id="KW-0732">Signal</keyword>
<dbReference type="Pfam" id="PF01453">
    <property type="entry name" value="B_lectin"/>
    <property type="match status" value="1"/>
</dbReference>
<keyword evidence="11" id="KW-0418">Kinase</keyword>
<evidence type="ECO:0000256" key="12">
    <source>
        <dbReference type="ARBA" id="ARBA00022840"/>
    </source>
</evidence>
<evidence type="ECO:0000256" key="5">
    <source>
        <dbReference type="ARBA" id="ARBA00022553"/>
    </source>
</evidence>
<keyword evidence="4" id="KW-0723">Serine/threonine-protein kinase</keyword>
<gene>
    <name evidence="23" type="ORF">F0562_011944</name>
</gene>
<evidence type="ECO:0000256" key="18">
    <source>
        <dbReference type="ARBA" id="ARBA00047899"/>
    </source>
</evidence>
<dbReference type="PANTHER" id="PTHR32444:SF226">
    <property type="entry name" value="BULB-TYPE LECTIN DOMAIN-CONTAINING PROTEIN"/>
    <property type="match status" value="1"/>
</dbReference>
<feature type="domain" description="Bulb-type lectin" evidence="22">
    <location>
        <begin position="64"/>
        <end position="184"/>
    </location>
</feature>
<evidence type="ECO:0000256" key="20">
    <source>
        <dbReference type="SAM" id="MobiDB-lite"/>
    </source>
</evidence>
<evidence type="ECO:0000256" key="7">
    <source>
        <dbReference type="ARBA" id="ARBA00022692"/>
    </source>
</evidence>
<keyword evidence="14 21" id="KW-0472">Membrane</keyword>
<evidence type="ECO:0000313" key="23">
    <source>
        <dbReference type="EMBL" id="KAA8521219.1"/>
    </source>
</evidence>
<dbReference type="Gene3D" id="2.90.10.10">
    <property type="entry name" value="Bulb-type lectin domain"/>
    <property type="match status" value="1"/>
</dbReference>
<evidence type="ECO:0000256" key="10">
    <source>
        <dbReference type="ARBA" id="ARBA00022741"/>
    </source>
</evidence>
<dbReference type="FunFam" id="2.90.10.10:FF:000009">
    <property type="entry name" value="Receptor-like serine/threonine-protein kinase SD1-8"/>
    <property type="match status" value="1"/>
</dbReference>
<dbReference type="OrthoDB" id="4062651at2759"/>
<keyword evidence="9" id="KW-0430">Lectin</keyword>
<reference evidence="23 24" key="1">
    <citation type="submission" date="2019-09" db="EMBL/GenBank/DDBJ databases">
        <title>A chromosome-level genome assembly of the Chinese tupelo Nyssa sinensis.</title>
        <authorList>
            <person name="Yang X."/>
            <person name="Kang M."/>
            <person name="Yang Y."/>
            <person name="Xiong H."/>
            <person name="Wang M."/>
            <person name="Zhang Z."/>
            <person name="Wang Z."/>
            <person name="Wu H."/>
            <person name="Ma T."/>
            <person name="Liu J."/>
            <person name="Xi Z."/>
        </authorList>
    </citation>
    <scope>NUCLEOTIDE SEQUENCE [LARGE SCALE GENOMIC DNA]</scope>
    <source>
        <strain evidence="23">J267</strain>
        <tissue evidence="23">Leaf</tissue>
    </source>
</reference>
<keyword evidence="7 21" id="KW-0812">Transmembrane</keyword>
<keyword evidence="3" id="KW-1003">Cell membrane</keyword>
<evidence type="ECO:0000256" key="21">
    <source>
        <dbReference type="SAM" id="Phobius"/>
    </source>
</evidence>
<evidence type="ECO:0000256" key="2">
    <source>
        <dbReference type="ARBA" id="ARBA00012513"/>
    </source>
</evidence>
<evidence type="ECO:0000256" key="1">
    <source>
        <dbReference type="ARBA" id="ARBA00004251"/>
    </source>
</evidence>
<evidence type="ECO:0000256" key="6">
    <source>
        <dbReference type="ARBA" id="ARBA00022679"/>
    </source>
</evidence>
<evidence type="ECO:0000256" key="16">
    <source>
        <dbReference type="ARBA" id="ARBA00023170"/>
    </source>
</evidence>
<dbReference type="InterPro" id="IPR001480">
    <property type="entry name" value="Bulb-type_lectin_dom"/>
</dbReference>
<keyword evidence="17" id="KW-0325">Glycoprotein</keyword>
<dbReference type="InterPro" id="IPR036426">
    <property type="entry name" value="Bulb-type_lectin_dom_sf"/>
</dbReference>
<dbReference type="GO" id="GO:0030246">
    <property type="term" value="F:carbohydrate binding"/>
    <property type="evidence" value="ECO:0007669"/>
    <property type="project" value="UniProtKB-KW"/>
</dbReference>
<evidence type="ECO:0000256" key="19">
    <source>
        <dbReference type="ARBA" id="ARBA00048679"/>
    </source>
</evidence>
<dbReference type="SMART" id="SM00108">
    <property type="entry name" value="B_lectin"/>
    <property type="match status" value="1"/>
</dbReference>
<evidence type="ECO:0000256" key="14">
    <source>
        <dbReference type="ARBA" id="ARBA00023136"/>
    </source>
</evidence>
<feature type="compositionally biased region" description="Low complexity" evidence="20">
    <location>
        <begin position="20"/>
        <end position="30"/>
    </location>
</feature>
<comment type="catalytic activity">
    <reaction evidence="18">
        <text>L-threonyl-[protein] + ATP = O-phospho-L-threonyl-[protein] + ADP + H(+)</text>
        <dbReference type="Rhea" id="RHEA:46608"/>
        <dbReference type="Rhea" id="RHEA-COMP:11060"/>
        <dbReference type="Rhea" id="RHEA-COMP:11605"/>
        <dbReference type="ChEBI" id="CHEBI:15378"/>
        <dbReference type="ChEBI" id="CHEBI:30013"/>
        <dbReference type="ChEBI" id="CHEBI:30616"/>
        <dbReference type="ChEBI" id="CHEBI:61977"/>
        <dbReference type="ChEBI" id="CHEBI:456216"/>
        <dbReference type="EC" id="2.7.11.1"/>
    </reaction>
</comment>
<organism evidence="23 24">
    <name type="scientific">Nyssa sinensis</name>
    <dbReference type="NCBI Taxonomy" id="561372"/>
    <lineage>
        <taxon>Eukaryota</taxon>
        <taxon>Viridiplantae</taxon>
        <taxon>Streptophyta</taxon>
        <taxon>Embryophyta</taxon>
        <taxon>Tracheophyta</taxon>
        <taxon>Spermatophyta</taxon>
        <taxon>Magnoliopsida</taxon>
        <taxon>eudicotyledons</taxon>
        <taxon>Gunneridae</taxon>
        <taxon>Pentapetalae</taxon>
        <taxon>asterids</taxon>
        <taxon>Cornales</taxon>
        <taxon>Nyssaceae</taxon>
        <taxon>Nyssa</taxon>
    </lineage>
</organism>
<keyword evidence="6" id="KW-0808">Transferase</keyword>
<evidence type="ECO:0000256" key="9">
    <source>
        <dbReference type="ARBA" id="ARBA00022734"/>
    </source>
</evidence>
<evidence type="ECO:0000256" key="15">
    <source>
        <dbReference type="ARBA" id="ARBA00023157"/>
    </source>
</evidence>
<keyword evidence="13 21" id="KW-1133">Transmembrane helix</keyword>
<dbReference type="GO" id="GO:0004674">
    <property type="term" value="F:protein serine/threonine kinase activity"/>
    <property type="evidence" value="ECO:0007669"/>
    <property type="project" value="UniProtKB-KW"/>
</dbReference>
<accession>A0A5J4ZT25</accession>
<feature type="region of interest" description="Disordered" evidence="20">
    <location>
        <begin position="1"/>
        <end position="30"/>
    </location>
</feature>
<evidence type="ECO:0000256" key="4">
    <source>
        <dbReference type="ARBA" id="ARBA00022527"/>
    </source>
</evidence>
<dbReference type="EMBL" id="CM018048">
    <property type="protein sequence ID" value="KAA8521219.1"/>
    <property type="molecule type" value="Genomic_DNA"/>
</dbReference>
<evidence type="ECO:0000259" key="22">
    <source>
        <dbReference type="PROSITE" id="PS50927"/>
    </source>
</evidence>
<keyword evidence="12" id="KW-0067">ATP-binding</keyword>
<keyword evidence="10" id="KW-0547">Nucleotide-binding</keyword>
<evidence type="ECO:0000256" key="3">
    <source>
        <dbReference type="ARBA" id="ARBA00022475"/>
    </source>
</evidence>
<name>A0A5J4ZT25_9ASTE</name>
<dbReference type="Proteomes" id="UP000325577">
    <property type="component" value="Linkage Group LG5"/>
</dbReference>
<keyword evidence="15" id="KW-1015">Disulfide bond</keyword>
<dbReference type="GO" id="GO:0005886">
    <property type="term" value="C:plasma membrane"/>
    <property type="evidence" value="ECO:0007669"/>
    <property type="project" value="UniProtKB-SubCell"/>
</dbReference>
<evidence type="ECO:0000256" key="8">
    <source>
        <dbReference type="ARBA" id="ARBA00022729"/>
    </source>
</evidence>
<keyword evidence="5" id="KW-0597">Phosphoprotein</keyword>
<proteinExistence type="predicted"/>
<comment type="catalytic activity">
    <reaction evidence="19">
        <text>L-seryl-[protein] + ATP = O-phospho-L-seryl-[protein] + ADP + H(+)</text>
        <dbReference type="Rhea" id="RHEA:17989"/>
        <dbReference type="Rhea" id="RHEA-COMP:9863"/>
        <dbReference type="Rhea" id="RHEA-COMP:11604"/>
        <dbReference type="ChEBI" id="CHEBI:15378"/>
        <dbReference type="ChEBI" id="CHEBI:29999"/>
        <dbReference type="ChEBI" id="CHEBI:30616"/>
        <dbReference type="ChEBI" id="CHEBI:83421"/>
        <dbReference type="ChEBI" id="CHEBI:456216"/>
        <dbReference type="EC" id="2.7.11.1"/>
    </reaction>
</comment>
<protein>
    <recommendedName>
        <fullName evidence="2">non-specific serine/threonine protein kinase</fullName>
        <ecNumber evidence="2">2.7.11.1</ecNumber>
    </recommendedName>
</protein>
<comment type="subcellular location">
    <subcellularLocation>
        <location evidence="1">Cell membrane</location>
        <topology evidence="1">Single-pass type I membrane protein</topology>
    </subcellularLocation>
</comment>
<feature type="transmembrane region" description="Helical" evidence="21">
    <location>
        <begin position="33"/>
        <end position="58"/>
    </location>
</feature>
<sequence length="260" mass="28453">MLEGNQDVGEIERDDEEETASPLAPSSDPPSTLIAPLALASIVVLKSLVIMIFSCFLASPGASSDTLKQGDMLNNSTHLVSTNKTFTLGFFSPDQNSEKSYLGIWYTNDTSHPVWVANRNEPIYNKSGILTIDSSGNLIIIHDGGDTFQLYASPTSVNITATLLDSGNFIVREVSSNESVWESFDYPTDILLPSMKLGVNHRTGRNWSLTSWFAEDEPASGAFTLDWDPIGRRLAVSRRGVKSWTSGALRDGAFEFLSYT</sequence>
<dbReference type="PROSITE" id="PS50927">
    <property type="entry name" value="BULB_LECTIN"/>
    <property type="match status" value="1"/>
</dbReference>
<dbReference type="AlphaFoldDB" id="A0A5J4ZT25"/>
<keyword evidence="16" id="KW-0675">Receptor</keyword>
<keyword evidence="24" id="KW-1185">Reference proteome</keyword>
<evidence type="ECO:0000313" key="24">
    <source>
        <dbReference type="Proteomes" id="UP000325577"/>
    </source>
</evidence>
<evidence type="ECO:0000256" key="13">
    <source>
        <dbReference type="ARBA" id="ARBA00022989"/>
    </source>
</evidence>